<evidence type="ECO:0000256" key="9">
    <source>
        <dbReference type="ARBA" id="ARBA00023294"/>
    </source>
</evidence>
<dbReference type="CDD" id="cd10017">
    <property type="entry name" value="B3_DNA"/>
    <property type="match status" value="1"/>
</dbReference>
<keyword evidence="5 10" id="KW-0805">Transcription regulation</keyword>
<reference evidence="14" key="1">
    <citation type="submission" date="2020-10" db="EMBL/GenBank/DDBJ databases">
        <authorList>
            <person name="Han B."/>
            <person name="Lu T."/>
            <person name="Zhao Q."/>
            <person name="Huang X."/>
            <person name="Zhao Y."/>
        </authorList>
    </citation>
    <scope>NUCLEOTIDE SEQUENCE</scope>
</reference>
<keyword evidence="7 10" id="KW-0804">Transcription</keyword>
<feature type="region of interest" description="Disordered" evidence="11">
    <location>
        <begin position="1"/>
        <end position="20"/>
    </location>
</feature>
<dbReference type="InterPro" id="IPR010525">
    <property type="entry name" value="ARF_dom"/>
</dbReference>
<protein>
    <recommendedName>
        <fullName evidence="10">Auxin response factor</fullName>
    </recommendedName>
</protein>
<evidence type="ECO:0000256" key="6">
    <source>
        <dbReference type="ARBA" id="ARBA00023125"/>
    </source>
</evidence>
<feature type="region of interest" description="Disordered" evidence="11">
    <location>
        <begin position="505"/>
        <end position="625"/>
    </location>
</feature>
<evidence type="ECO:0000313" key="15">
    <source>
        <dbReference type="Proteomes" id="UP000604825"/>
    </source>
</evidence>
<name>A0A811QVM8_9POAL</name>
<dbReference type="Gene3D" id="2.30.30.1040">
    <property type="match status" value="1"/>
</dbReference>
<feature type="region of interest" description="Disordered" evidence="11">
    <location>
        <begin position="112"/>
        <end position="151"/>
    </location>
</feature>
<feature type="compositionally biased region" description="Gly residues" evidence="11">
    <location>
        <begin position="120"/>
        <end position="129"/>
    </location>
</feature>
<dbReference type="Gene3D" id="3.10.20.90">
    <property type="entry name" value="Phosphatidylinositol 3-kinase Catalytic Subunit, Chain A, domain 1"/>
    <property type="match status" value="1"/>
</dbReference>
<dbReference type="FunFam" id="2.40.330.10:FF:000001">
    <property type="entry name" value="Auxin response factor"/>
    <property type="match status" value="1"/>
</dbReference>
<comment type="function">
    <text evidence="1 10">Auxin response factors (ARFs) are transcriptional factors that bind specifically to the DNA sequence 5'-TGTCTC-3' found in the auxin-responsive promoter elements (AuxREs).</text>
</comment>
<sequence>MPPPAPSPEAAAGRAKPEGRGVHPQLWQACAGSLCAVPPVGAAVYYFPQGHAEHAGAAAVDLCAAGVRVSPFVPCRVAAVRLTAEPDTDDIYARIRLVPLRPWEPVADVGDALMKSDGSSRGGGAGDGDGQQQQQQVQRQPSPLSFAKTLTPSDANNGGGFSVPRFCALSIFPPLDYSFDPPVQYVSARDVHGVEWTFRHIYRGTPRRHLLTTGWSNFVGNKNLRPGDSVVFVREEDGKIHIGLRRATRVFCGGGNAGSPGAAATAGPSDGKVPAEDVVAAARLAAAGQPFEVVHYPRASAPEFIVRAAAVKESMQAPWCSGLRFKMAFETEDVSRISWFMGTIARVDAADPERWPQSPWRLLQVTWDEPELLRNVNRVCPWRVELVSSMPSMPRFSPPPRKKPRTPTHTETLSERQQLFDPAFPFPPTHPLPLAPPLPAPNHDRNRHDLVPSFPVILDSIAAAASAAGIQGARHPQLAPFFPDLHLSDLQQSLLFCGIRPADHQAPPAPRIATDLKIGSPTPRSPSPEAKKGDDVKPSGIMLFGREILTEEQMKNSTGSGVPTSPRATSSGSSKPDCDDEKASNTSDRSRSDVSHGSPAKKNSPSSWRLWWSGDSPASEPGLEPGQCKVFVESDTLGRNLDLSALGSFEELCARLSSMFGINNADLRSHMVYRTIAGEVKHVGDEPFSAFVKSARRITILSDAGSDNTGNR</sequence>
<feature type="compositionally biased region" description="Polar residues" evidence="11">
    <location>
        <begin position="555"/>
        <end position="574"/>
    </location>
</feature>
<feature type="region of interest" description="Disordered" evidence="11">
    <location>
        <begin position="393"/>
        <end position="415"/>
    </location>
</feature>
<comment type="similarity">
    <text evidence="3 10">Belongs to the ARF family.</text>
</comment>
<evidence type="ECO:0000256" key="4">
    <source>
        <dbReference type="ARBA" id="ARBA00011726"/>
    </source>
</evidence>
<feature type="domain" description="PB1" evidence="13">
    <location>
        <begin position="625"/>
        <end position="705"/>
    </location>
</feature>
<comment type="caution">
    <text evidence="14">The sequence shown here is derived from an EMBL/GenBank/DDBJ whole genome shotgun (WGS) entry which is preliminary data.</text>
</comment>
<dbReference type="PANTHER" id="PTHR31384:SF86">
    <property type="entry name" value="AUXIN RESPONSE FACTOR 10"/>
    <property type="match status" value="1"/>
</dbReference>
<dbReference type="Proteomes" id="UP000604825">
    <property type="component" value="Unassembled WGS sequence"/>
</dbReference>
<keyword evidence="8 10" id="KW-0539">Nucleus</keyword>
<keyword evidence="9 10" id="KW-0927">Auxin signaling pathway</keyword>
<evidence type="ECO:0000313" key="14">
    <source>
        <dbReference type="EMBL" id="CAD6260269.1"/>
    </source>
</evidence>
<evidence type="ECO:0000256" key="10">
    <source>
        <dbReference type="RuleBase" id="RU004561"/>
    </source>
</evidence>
<dbReference type="GO" id="GO:0006355">
    <property type="term" value="P:regulation of DNA-templated transcription"/>
    <property type="evidence" value="ECO:0007669"/>
    <property type="project" value="InterPro"/>
</dbReference>
<feature type="compositionally biased region" description="Low complexity" evidence="11">
    <location>
        <begin position="130"/>
        <end position="140"/>
    </location>
</feature>
<evidence type="ECO:0000256" key="11">
    <source>
        <dbReference type="SAM" id="MobiDB-lite"/>
    </source>
</evidence>
<dbReference type="GO" id="GO:0048829">
    <property type="term" value="P:root cap development"/>
    <property type="evidence" value="ECO:0007669"/>
    <property type="project" value="UniProtKB-ARBA"/>
</dbReference>
<dbReference type="FunFam" id="2.30.30.1040:FF:000002">
    <property type="entry name" value="Auxin response factor"/>
    <property type="match status" value="1"/>
</dbReference>
<dbReference type="AlphaFoldDB" id="A0A811QVM8"/>
<proteinExistence type="inferred from homology"/>
<evidence type="ECO:0000256" key="5">
    <source>
        <dbReference type="ARBA" id="ARBA00023015"/>
    </source>
</evidence>
<evidence type="ECO:0000256" key="2">
    <source>
        <dbReference type="ARBA" id="ARBA00004123"/>
    </source>
</evidence>
<dbReference type="Pfam" id="PF06507">
    <property type="entry name" value="ARF_AD"/>
    <property type="match status" value="1"/>
</dbReference>
<evidence type="ECO:0000259" key="12">
    <source>
        <dbReference type="PROSITE" id="PS50863"/>
    </source>
</evidence>
<dbReference type="InterPro" id="IPR003340">
    <property type="entry name" value="B3_DNA-bd"/>
</dbReference>
<dbReference type="PROSITE" id="PS50863">
    <property type="entry name" value="B3"/>
    <property type="match status" value="1"/>
</dbReference>
<comment type="subunit">
    <text evidence="4 10">Homodimers and heterodimers.</text>
</comment>
<keyword evidence="15" id="KW-1185">Reference proteome</keyword>
<evidence type="ECO:0000256" key="1">
    <source>
        <dbReference type="ARBA" id="ARBA00003182"/>
    </source>
</evidence>
<keyword evidence="6 10" id="KW-0238">DNA-binding</keyword>
<accession>A0A811QVM8</accession>
<dbReference type="EMBL" id="CAJGYO010000011">
    <property type="protein sequence ID" value="CAD6260269.1"/>
    <property type="molecule type" value="Genomic_DNA"/>
</dbReference>
<dbReference type="GO" id="GO:0051301">
    <property type="term" value="P:cell division"/>
    <property type="evidence" value="ECO:0007669"/>
    <property type="project" value="UniProtKB-ARBA"/>
</dbReference>
<dbReference type="GO" id="GO:0007389">
    <property type="term" value="P:pattern specification process"/>
    <property type="evidence" value="ECO:0007669"/>
    <property type="project" value="UniProtKB-ARBA"/>
</dbReference>
<gene>
    <name evidence="14" type="ORF">NCGR_LOCUS43704</name>
</gene>
<dbReference type="GO" id="GO:0009734">
    <property type="term" value="P:auxin-activated signaling pathway"/>
    <property type="evidence" value="ECO:0007669"/>
    <property type="project" value="UniProtKB-KW"/>
</dbReference>
<dbReference type="Gene3D" id="2.40.330.10">
    <property type="entry name" value="DNA-binding pseudobarrel domain"/>
    <property type="match status" value="1"/>
</dbReference>
<evidence type="ECO:0000256" key="3">
    <source>
        <dbReference type="ARBA" id="ARBA00007853"/>
    </source>
</evidence>
<dbReference type="InterPro" id="IPR053793">
    <property type="entry name" value="PB1-like"/>
</dbReference>
<dbReference type="InterPro" id="IPR044835">
    <property type="entry name" value="ARF_plant"/>
</dbReference>
<dbReference type="GO" id="GO:0003677">
    <property type="term" value="F:DNA binding"/>
    <property type="evidence" value="ECO:0007669"/>
    <property type="project" value="UniProtKB-KW"/>
</dbReference>
<dbReference type="OrthoDB" id="621520at2759"/>
<evidence type="ECO:0000256" key="7">
    <source>
        <dbReference type="ARBA" id="ARBA00023163"/>
    </source>
</evidence>
<comment type="subcellular location">
    <subcellularLocation>
        <location evidence="2 10">Nucleus</location>
    </subcellularLocation>
</comment>
<feature type="domain" description="TF-B3" evidence="12">
    <location>
        <begin position="146"/>
        <end position="248"/>
    </location>
</feature>
<evidence type="ECO:0000259" key="13">
    <source>
        <dbReference type="PROSITE" id="PS51745"/>
    </source>
</evidence>
<dbReference type="PANTHER" id="PTHR31384">
    <property type="entry name" value="AUXIN RESPONSE FACTOR 4-RELATED"/>
    <property type="match status" value="1"/>
</dbReference>
<dbReference type="GO" id="GO:0005634">
    <property type="term" value="C:nucleus"/>
    <property type="evidence" value="ECO:0007669"/>
    <property type="project" value="UniProtKB-SubCell"/>
</dbReference>
<dbReference type="Pfam" id="PF02362">
    <property type="entry name" value="B3"/>
    <property type="match status" value="1"/>
</dbReference>
<organism evidence="14 15">
    <name type="scientific">Miscanthus lutarioriparius</name>
    <dbReference type="NCBI Taxonomy" id="422564"/>
    <lineage>
        <taxon>Eukaryota</taxon>
        <taxon>Viridiplantae</taxon>
        <taxon>Streptophyta</taxon>
        <taxon>Embryophyta</taxon>
        <taxon>Tracheophyta</taxon>
        <taxon>Spermatophyta</taxon>
        <taxon>Magnoliopsida</taxon>
        <taxon>Liliopsida</taxon>
        <taxon>Poales</taxon>
        <taxon>Poaceae</taxon>
        <taxon>PACMAD clade</taxon>
        <taxon>Panicoideae</taxon>
        <taxon>Andropogonodae</taxon>
        <taxon>Andropogoneae</taxon>
        <taxon>Saccharinae</taxon>
        <taxon>Miscanthus</taxon>
    </lineage>
</organism>
<evidence type="ECO:0000256" key="8">
    <source>
        <dbReference type="ARBA" id="ARBA00023242"/>
    </source>
</evidence>
<dbReference type="SMART" id="SM01019">
    <property type="entry name" value="B3"/>
    <property type="match status" value="1"/>
</dbReference>
<dbReference type="SUPFAM" id="SSF101936">
    <property type="entry name" value="DNA-binding pseudobarrel domain"/>
    <property type="match status" value="1"/>
</dbReference>
<dbReference type="PROSITE" id="PS51745">
    <property type="entry name" value="PB1"/>
    <property type="match status" value="1"/>
</dbReference>
<dbReference type="InterPro" id="IPR015300">
    <property type="entry name" value="DNA-bd_pseudobarrel_sf"/>
</dbReference>